<organism evidence="2 3">
    <name type="scientific">Cetraspora pellucida</name>
    <dbReference type="NCBI Taxonomy" id="1433469"/>
    <lineage>
        <taxon>Eukaryota</taxon>
        <taxon>Fungi</taxon>
        <taxon>Fungi incertae sedis</taxon>
        <taxon>Mucoromycota</taxon>
        <taxon>Glomeromycotina</taxon>
        <taxon>Glomeromycetes</taxon>
        <taxon>Diversisporales</taxon>
        <taxon>Gigasporaceae</taxon>
        <taxon>Cetraspora</taxon>
    </lineage>
</organism>
<reference evidence="2" key="1">
    <citation type="submission" date="2021-06" db="EMBL/GenBank/DDBJ databases">
        <authorList>
            <person name="Kallberg Y."/>
            <person name="Tangrot J."/>
            <person name="Rosling A."/>
        </authorList>
    </citation>
    <scope>NUCLEOTIDE SEQUENCE</scope>
    <source>
        <strain evidence="2">FL966</strain>
    </source>
</reference>
<name>A0A9N9DFB6_9GLOM</name>
<dbReference type="AlphaFoldDB" id="A0A9N9DFB6"/>
<feature type="compositionally biased region" description="Polar residues" evidence="1">
    <location>
        <begin position="14"/>
        <end position="25"/>
    </location>
</feature>
<sequence>MNINTDDLYEAEVHSTSASDSQEVLQVSDDNDNIAISIATASDRNIS</sequence>
<protein>
    <submittedName>
        <fullName evidence="2">15544_t:CDS:1</fullName>
    </submittedName>
</protein>
<keyword evidence="3" id="KW-1185">Reference proteome</keyword>
<dbReference type="Proteomes" id="UP000789759">
    <property type="component" value="Unassembled WGS sequence"/>
</dbReference>
<gene>
    <name evidence="2" type="ORF">CPELLU_LOCUS8717</name>
</gene>
<dbReference type="EMBL" id="CAJVQA010006300">
    <property type="protein sequence ID" value="CAG8638060.1"/>
    <property type="molecule type" value="Genomic_DNA"/>
</dbReference>
<evidence type="ECO:0000256" key="1">
    <source>
        <dbReference type="SAM" id="MobiDB-lite"/>
    </source>
</evidence>
<feature type="region of interest" description="Disordered" evidence="1">
    <location>
        <begin position="1"/>
        <end position="26"/>
    </location>
</feature>
<evidence type="ECO:0000313" key="2">
    <source>
        <dbReference type="EMBL" id="CAG8638060.1"/>
    </source>
</evidence>
<accession>A0A9N9DFB6</accession>
<proteinExistence type="predicted"/>
<comment type="caution">
    <text evidence="2">The sequence shown here is derived from an EMBL/GenBank/DDBJ whole genome shotgun (WGS) entry which is preliminary data.</text>
</comment>
<evidence type="ECO:0000313" key="3">
    <source>
        <dbReference type="Proteomes" id="UP000789759"/>
    </source>
</evidence>